<accession>A0ABN0SNR4</accession>
<proteinExistence type="predicted"/>
<evidence type="ECO:0000313" key="1">
    <source>
        <dbReference type="EMBL" id="GAA0036065.1"/>
    </source>
</evidence>
<dbReference type="RefSeq" id="WP_339392900.1">
    <property type="nucleotide sequence ID" value="NZ_BAAAAF010000007.1"/>
</dbReference>
<dbReference type="Proteomes" id="UP001498238">
    <property type="component" value="Unassembled WGS sequence"/>
</dbReference>
<gene>
    <name evidence="1" type="ORF">NCCP602_20260</name>
</gene>
<name>A0ABN0SNR4_9MICO</name>
<dbReference type="EMBL" id="BAAAAF010000007">
    <property type="protein sequence ID" value="GAA0036065.1"/>
    <property type="molecule type" value="Genomic_DNA"/>
</dbReference>
<dbReference type="Pfam" id="PF13289">
    <property type="entry name" value="SIR2_2"/>
    <property type="match status" value="1"/>
</dbReference>
<evidence type="ECO:0000313" key="2">
    <source>
        <dbReference type="Proteomes" id="UP001498238"/>
    </source>
</evidence>
<organism evidence="1 2">
    <name type="scientific">Brevibacterium metallidurans</name>
    <dbReference type="NCBI Taxonomy" id="1482676"/>
    <lineage>
        <taxon>Bacteria</taxon>
        <taxon>Bacillati</taxon>
        <taxon>Actinomycetota</taxon>
        <taxon>Actinomycetes</taxon>
        <taxon>Micrococcales</taxon>
        <taxon>Brevibacteriaceae</taxon>
        <taxon>Brevibacterium</taxon>
    </lineage>
</organism>
<comment type="caution">
    <text evidence="1">The sequence shown here is derived from an EMBL/GenBank/DDBJ whole genome shotgun (WGS) entry which is preliminary data.</text>
</comment>
<sequence>MKSQFSYANFSNLNYDTLLLAALMAEKEENELRFVDLFDGREEHRLTVPLGFEDCLGHPLRGDKDHFFERTKVRLAHLHGSATYWQSDSTSCVKLSREVIKDPAMWRSLRMHEHEYRPCVVLTNSRLKRAAIEQQPFDLAYTKFAEAVHRSSRWLVIGYSFRDEPVNDVLRSELHRRRKDDDLPQVLVVSHGKRPTRPSIELALGWTETDAHSESNRFAASSDTWLKIDRDGAFGLQNREVWAEFVDSDPEWPESSEW</sequence>
<reference evidence="1 2" key="1">
    <citation type="submission" date="2024-01" db="EMBL/GenBank/DDBJ databases">
        <title>Characterization of antibiotic resistant novel bacterial strains and their environmental applications.</title>
        <authorList>
            <person name="Manzoor S."/>
            <person name="Abbas S."/>
            <person name="Arshad M."/>
            <person name="Ahmed I."/>
        </authorList>
    </citation>
    <scope>NUCLEOTIDE SEQUENCE [LARGE SCALE GENOMIC DNA]</scope>
    <source>
        <strain evidence="1 2">NCCP-602</strain>
    </source>
</reference>
<evidence type="ECO:0008006" key="3">
    <source>
        <dbReference type="Google" id="ProtNLM"/>
    </source>
</evidence>
<keyword evidence="2" id="KW-1185">Reference proteome</keyword>
<protein>
    <recommendedName>
        <fullName evidence="3">SIR2-like domain-containing protein</fullName>
    </recommendedName>
</protein>